<evidence type="ECO:0000313" key="2">
    <source>
        <dbReference type="EMBL" id="ORX45697.1"/>
    </source>
</evidence>
<protein>
    <submittedName>
        <fullName evidence="2">Uncharacterized protein</fullName>
    </submittedName>
</protein>
<comment type="caution">
    <text evidence="2">The sequence shown here is derived from an EMBL/GenBank/DDBJ whole genome shotgun (WGS) entry which is preliminary data.</text>
</comment>
<dbReference type="EMBL" id="MCGT01000041">
    <property type="protein sequence ID" value="ORX45697.1"/>
    <property type="molecule type" value="Genomic_DNA"/>
</dbReference>
<gene>
    <name evidence="2" type="ORF">DM01DRAFT_1170163</name>
</gene>
<evidence type="ECO:0000256" key="1">
    <source>
        <dbReference type="SAM" id="MobiDB-lite"/>
    </source>
</evidence>
<proteinExistence type="predicted"/>
<reference evidence="2 3" key="1">
    <citation type="submission" date="2016-07" db="EMBL/GenBank/DDBJ databases">
        <title>Pervasive Adenine N6-methylation of Active Genes in Fungi.</title>
        <authorList>
            <consortium name="DOE Joint Genome Institute"/>
            <person name="Mondo S.J."/>
            <person name="Dannebaum R.O."/>
            <person name="Kuo R.C."/>
            <person name="Labutti K."/>
            <person name="Haridas S."/>
            <person name="Kuo A."/>
            <person name="Salamov A."/>
            <person name="Ahrendt S.R."/>
            <person name="Lipzen A."/>
            <person name="Sullivan W."/>
            <person name="Andreopoulos W.B."/>
            <person name="Clum A."/>
            <person name="Lindquist E."/>
            <person name="Daum C."/>
            <person name="Ramamoorthy G.K."/>
            <person name="Gryganskyi A."/>
            <person name="Culley D."/>
            <person name="Magnuson J.K."/>
            <person name="James T.Y."/>
            <person name="O'Malley M.A."/>
            <person name="Stajich J.E."/>
            <person name="Spatafora J.W."/>
            <person name="Visel A."/>
            <person name="Grigoriev I.V."/>
        </authorList>
    </citation>
    <scope>NUCLEOTIDE SEQUENCE [LARGE SCALE GENOMIC DNA]</scope>
    <source>
        <strain evidence="2 3">NRRL 3301</strain>
    </source>
</reference>
<dbReference type="AlphaFoldDB" id="A0A1X2G5N2"/>
<evidence type="ECO:0000313" key="3">
    <source>
        <dbReference type="Proteomes" id="UP000242146"/>
    </source>
</evidence>
<organism evidence="2 3">
    <name type="scientific">Hesseltinella vesiculosa</name>
    <dbReference type="NCBI Taxonomy" id="101127"/>
    <lineage>
        <taxon>Eukaryota</taxon>
        <taxon>Fungi</taxon>
        <taxon>Fungi incertae sedis</taxon>
        <taxon>Mucoromycota</taxon>
        <taxon>Mucoromycotina</taxon>
        <taxon>Mucoromycetes</taxon>
        <taxon>Mucorales</taxon>
        <taxon>Cunninghamellaceae</taxon>
        <taxon>Hesseltinella</taxon>
    </lineage>
</organism>
<feature type="compositionally biased region" description="Basic residues" evidence="1">
    <location>
        <begin position="357"/>
        <end position="370"/>
    </location>
</feature>
<dbReference type="OrthoDB" id="10603498at2759"/>
<feature type="region of interest" description="Disordered" evidence="1">
    <location>
        <begin position="340"/>
        <end position="370"/>
    </location>
</feature>
<sequence>MTVFPTTVTDHSGTTKDCLQTWQLFADGSVWTRLFISSNSSDNWELDPNKPIFIRSRMMAVRELADTNHKRKKRNLLWDAGAVMKKLIRDSVATLDDNAAKKQNYSEWEPSEPMVAGSMSVQDLMADKNDHLYQLPKDALDKIDRMIYRHSYFEPQCQIKENNTTSGPWFPVPGQMDAYDQIVDDVKAMVGNATAHLSKTQQSRRSICMDACAKDLYCQSKFYLPVPQEPSTNAQHQPFYVKLRSPFVPTTASIMLSRDWIPGKLDSLKTNPPTLAKPLNQLDNTAPMFDYIKPDLPDLPEPSSLDVDEHQWQSRSIPDLLLTGTHSPTQPTSDDIVMASTQPSAGLHGSRGVSDAKKKKKKKKIVSGFM</sequence>
<dbReference type="Proteomes" id="UP000242146">
    <property type="component" value="Unassembled WGS sequence"/>
</dbReference>
<keyword evidence="3" id="KW-1185">Reference proteome</keyword>
<name>A0A1X2G5N2_9FUNG</name>
<accession>A0A1X2G5N2</accession>